<evidence type="ECO:0000256" key="7">
    <source>
        <dbReference type="ARBA" id="ARBA00034698"/>
    </source>
</evidence>
<evidence type="ECO:0000256" key="5">
    <source>
        <dbReference type="ARBA" id="ARBA00022801"/>
    </source>
</evidence>
<dbReference type="Gene3D" id="1.10.150.900">
    <property type="match status" value="1"/>
</dbReference>
<evidence type="ECO:0000256" key="12">
    <source>
        <dbReference type="ARBA" id="ARBA00047866"/>
    </source>
</evidence>
<evidence type="ECO:0000256" key="19">
    <source>
        <dbReference type="ARBA" id="ARBA00048597"/>
    </source>
</evidence>
<feature type="domain" description="Peptidase M20 dimerisation" evidence="29">
    <location>
        <begin position="180"/>
        <end position="316"/>
    </location>
</feature>
<evidence type="ECO:0000256" key="9">
    <source>
        <dbReference type="ARBA" id="ARBA00047450"/>
    </source>
</evidence>
<comment type="catalytic activity">
    <reaction evidence="26">
        <text>N-(9Z-octadecenoyl)-L-lysine + H2O = L-lysine + (9Z)-octadecenoate</text>
        <dbReference type="Rhea" id="RHEA:64192"/>
        <dbReference type="ChEBI" id="CHEBI:15377"/>
        <dbReference type="ChEBI" id="CHEBI:30823"/>
        <dbReference type="ChEBI" id="CHEBI:32551"/>
        <dbReference type="ChEBI" id="CHEBI:149731"/>
    </reaction>
    <physiologicalReaction direction="left-to-right" evidence="26">
        <dbReference type="Rhea" id="RHEA:64193"/>
    </physiologicalReaction>
</comment>
<evidence type="ECO:0000256" key="8">
    <source>
        <dbReference type="ARBA" id="ARBA00046147"/>
    </source>
</evidence>
<evidence type="ECO:0000313" key="30">
    <source>
        <dbReference type="EMBL" id="OWF38452.1"/>
    </source>
</evidence>
<feature type="binding site" evidence="28">
    <location>
        <position position="64"/>
    </location>
    <ligand>
        <name>Zn(2+)</name>
        <dbReference type="ChEBI" id="CHEBI:29105"/>
        <label>1</label>
    </ligand>
</feature>
<evidence type="ECO:0000256" key="18">
    <source>
        <dbReference type="ARBA" id="ARBA00048579"/>
    </source>
</evidence>
<evidence type="ECO:0000256" key="27">
    <source>
        <dbReference type="PIRSR" id="PIRSR036696-1"/>
    </source>
</evidence>
<dbReference type="Proteomes" id="UP000242188">
    <property type="component" value="Unassembled WGS sequence"/>
</dbReference>
<comment type="catalytic activity">
    <reaction evidence="14">
        <text>N-hexadecanoyl-L-phenylalanine + H2O = hexadecanoate + L-phenylalanine</text>
        <dbReference type="Rhea" id="RHEA:64124"/>
        <dbReference type="ChEBI" id="CHEBI:7896"/>
        <dbReference type="ChEBI" id="CHEBI:15377"/>
        <dbReference type="ChEBI" id="CHEBI:58095"/>
        <dbReference type="ChEBI" id="CHEBI:149699"/>
    </reaction>
    <physiologicalReaction direction="left-to-right" evidence="14">
        <dbReference type="Rhea" id="RHEA:64125"/>
    </physiologicalReaction>
</comment>
<evidence type="ECO:0000256" key="16">
    <source>
        <dbReference type="ARBA" id="ARBA00048380"/>
    </source>
</evidence>
<gene>
    <name evidence="30" type="ORF">KP79_PYT11568</name>
</gene>
<dbReference type="FunFam" id="3.40.630.10:FF:000027">
    <property type="entry name" value="N-fatty-acyl-amino acid synthase/hydrolase PM20D1"/>
    <property type="match status" value="1"/>
</dbReference>
<dbReference type="GO" id="GO:0043604">
    <property type="term" value="P:amide biosynthetic process"/>
    <property type="evidence" value="ECO:0007669"/>
    <property type="project" value="TreeGrafter"/>
</dbReference>
<evidence type="ECO:0000256" key="15">
    <source>
        <dbReference type="ARBA" id="ARBA00048145"/>
    </source>
</evidence>
<dbReference type="OrthoDB" id="3064516at2759"/>
<dbReference type="GO" id="GO:0005576">
    <property type="term" value="C:extracellular region"/>
    <property type="evidence" value="ECO:0007669"/>
    <property type="project" value="UniProtKB-ARBA"/>
</dbReference>
<dbReference type="GO" id="GO:0006508">
    <property type="term" value="P:proteolysis"/>
    <property type="evidence" value="ECO:0007669"/>
    <property type="project" value="UniProtKB-KW"/>
</dbReference>
<dbReference type="Gene3D" id="3.40.630.10">
    <property type="entry name" value="Zn peptidases"/>
    <property type="match status" value="1"/>
</dbReference>
<dbReference type="GO" id="GO:0006520">
    <property type="term" value="P:amino acid metabolic process"/>
    <property type="evidence" value="ECO:0007669"/>
    <property type="project" value="TreeGrafter"/>
</dbReference>
<evidence type="ECO:0000256" key="26">
    <source>
        <dbReference type="ARBA" id="ARBA00049457"/>
    </source>
</evidence>
<evidence type="ECO:0000256" key="24">
    <source>
        <dbReference type="ARBA" id="ARBA00048879"/>
    </source>
</evidence>
<evidence type="ECO:0000256" key="22">
    <source>
        <dbReference type="ARBA" id="ARBA00048827"/>
    </source>
</evidence>
<dbReference type="SUPFAM" id="SSF53187">
    <property type="entry name" value="Zn-dependent exopeptidases"/>
    <property type="match status" value="1"/>
</dbReference>
<comment type="catalytic activity">
    <reaction evidence="17">
        <text>N-(5Z,8Z,11Z,14Z)-eicosatetraenoyl-glycine + H2O = (5Z,8Z,11Z,14Z)-eicosatetraenoate + glycine</text>
        <dbReference type="Rhea" id="RHEA:64108"/>
        <dbReference type="ChEBI" id="CHEBI:15377"/>
        <dbReference type="ChEBI" id="CHEBI:32395"/>
        <dbReference type="ChEBI" id="CHEBI:57305"/>
        <dbReference type="ChEBI" id="CHEBI:59002"/>
    </reaction>
    <physiologicalReaction direction="left-to-right" evidence="17">
        <dbReference type="Rhea" id="RHEA:64109"/>
    </physiologicalReaction>
    <physiologicalReaction direction="right-to-left" evidence="17">
        <dbReference type="Rhea" id="RHEA:64110"/>
    </physiologicalReaction>
</comment>
<dbReference type="InterPro" id="IPR047177">
    <property type="entry name" value="Pept_M20A"/>
</dbReference>
<comment type="catalytic activity">
    <reaction evidence="22">
        <text>N-(9Z-octadecenoyl)-L-leucine + H2O = L-leucine + (9Z)-octadecenoate</text>
        <dbReference type="Rhea" id="RHEA:51360"/>
        <dbReference type="ChEBI" id="CHEBI:15377"/>
        <dbReference type="ChEBI" id="CHEBI:30823"/>
        <dbReference type="ChEBI" id="CHEBI:57427"/>
        <dbReference type="ChEBI" id="CHEBI:134035"/>
    </reaction>
    <physiologicalReaction direction="left-to-right" evidence="22">
        <dbReference type="Rhea" id="RHEA:51361"/>
    </physiologicalReaction>
    <physiologicalReaction direction="right-to-left" evidence="22">
        <dbReference type="Rhea" id="RHEA:51362"/>
    </physiologicalReaction>
</comment>
<evidence type="ECO:0000256" key="13">
    <source>
        <dbReference type="ARBA" id="ARBA00047874"/>
    </source>
</evidence>
<accession>A0A210PPQ4</accession>
<feature type="binding site" evidence="28">
    <location>
        <position position="404"/>
    </location>
    <ligand>
        <name>Zn(2+)</name>
        <dbReference type="ChEBI" id="CHEBI:29105"/>
        <label>2</label>
    </ligand>
</feature>
<keyword evidence="3" id="KW-0645">Protease</keyword>
<comment type="caution">
    <text evidence="30">The sequence shown here is derived from an EMBL/GenBank/DDBJ whole genome shotgun (WGS) entry which is preliminary data.</text>
</comment>
<evidence type="ECO:0000256" key="25">
    <source>
        <dbReference type="ARBA" id="ARBA00049100"/>
    </source>
</evidence>
<evidence type="ECO:0000256" key="10">
    <source>
        <dbReference type="ARBA" id="ARBA00047567"/>
    </source>
</evidence>
<proteinExistence type="inferred from homology"/>
<dbReference type="InterPro" id="IPR002933">
    <property type="entry name" value="Peptidase_M20"/>
</dbReference>
<dbReference type="GO" id="GO:1990845">
    <property type="term" value="P:adaptive thermogenesis"/>
    <property type="evidence" value="ECO:0007669"/>
    <property type="project" value="UniProtKB-ARBA"/>
</dbReference>
<comment type="catalytic activity">
    <reaction evidence="15">
        <text>N-(9Z-octadecenoyl)-L-methionine + H2O = (9Z)-octadecenoate + L-methionine</text>
        <dbReference type="Rhea" id="RHEA:64144"/>
        <dbReference type="ChEBI" id="CHEBI:15377"/>
        <dbReference type="ChEBI" id="CHEBI:30823"/>
        <dbReference type="ChEBI" id="CHEBI:57844"/>
        <dbReference type="ChEBI" id="CHEBI:149732"/>
    </reaction>
    <physiologicalReaction direction="left-to-right" evidence="15">
        <dbReference type="Rhea" id="RHEA:64145"/>
    </physiologicalReaction>
</comment>
<dbReference type="FunFam" id="1.10.150.900:FF:000003">
    <property type="entry name" value="N-fatty-acyl-amino acid synthase/hydrolase PM20D1"/>
    <property type="match status" value="1"/>
</dbReference>
<sequence>MMWRPRYQHSEHTPKFIPTFLRSTPYPHINSSPFVTCEDVANYSMLYTVWGENSSLTPYMITGHLDVVPADSSLWDYPPFGAEIHDGFIYARGTIDDKHIVMGVLEALEHLLSQGFKPQRSFYIGFGHDEEVTGLDGAKSISDLLWSRGIRKLEFLVDEGLTIVNNVVPGIDKPVALIGTAEKGYLTLKLNVKWDTGHSSMPTKETSIGIMANAVSKLTRDCHPSMFGLGPEIDTFQHLANHMKWPYRVVMSNLWLFKPIISWVLSKKPSTNAIVRTVTSVTMINGGVKVNVLPPEVTAYVNHRLHPAQSVQEVVEFDRQLIGDDRVQISIESAMEPLPMSPYGDDDFGYQTVKSSIRQVWTEAAVAPGVMVGNTDTIHYTPFTHNIYRFSPTFMFPDDIPRFHGNNERLSVRNYEQAINFYKHLIQNADVKVLPTHHKHGDEL</sequence>
<evidence type="ECO:0000256" key="1">
    <source>
        <dbReference type="ARBA" id="ARBA00004872"/>
    </source>
</evidence>
<comment type="similarity">
    <text evidence="2">Belongs to the peptidase M20A family.</text>
</comment>
<dbReference type="PANTHER" id="PTHR45962:SF1">
    <property type="entry name" value="N-FATTY-ACYL-AMINO ACID SYNTHASE_HYDROLASE PM20D1"/>
    <property type="match status" value="1"/>
</dbReference>
<keyword evidence="31" id="KW-1185">Reference proteome</keyword>
<dbReference type="GO" id="GO:0004046">
    <property type="term" value="F:aminoacylase activity"/>
    <property type="evidence" value="ECO:0007669"/>
    <property type="project" value="UniProtKB-EC"/>
</dbReference>
<dbReference type="InterPro" id="IPR036264">
    <property type="entry name" value="Bact_exopeptidase_dim_dom"/>
</dbReference>
<feature type="binding site" evidence="28">
    <location>
        <position position="96"/>
    </location>
    <ligand>
        <name>Zn(2+)</name>
        <dbReference type="ChEBI" id="CHEBI:29105"/>
        <label>2</label>
    </ligand>
</feature>
<evidence type="ECO:0000256" key="3">
    <source>
        <dbReference type="ARBA" id="ARBA00022670"/>
    </source>
</evidence>
<dbReference type="GO" id="GO:0006629">
    <property type="term" value="P:lipid metabolic process"/>
    <property type="evidence" value="ECO:0007669"/>
    <property type="project" value="UniProtKB-ARBA"/>
</dbReference>
<feature type="active site" evidence="27">
    <location>
        <position position="66"/>
    </location>
</feature>
<keyword evidence="4 28" id="KW-0479">Metal-binding</keyword>
<dbReference type="Pfam" id="PF07687">
    <property type="entry name" value="M20_dimer"/>
    <property type="match status" value="1"/>
</dbReference>
<comment type="cofactor">
    <cofactor evidence="28">
        <name>Zn(2+)</name>
        <dbReference type="ChEBI" id="CHEBI:29105"/>
    </cofactor>
    <text evidence="28">Binds 2 Zn(2+) ions per subunit.</text>
</comment>
<feature type="binding site" evidence="28">
    <location>
        <position position="159"/>
    </location>
    <ligand>
        <name>Zn(2+)</name>
        <dbReference type="ChEBI" id="CHEBI:29105"/>
        <label>1</label>
    </ligand>
</feature>
<feature type="active site" description="Proton acceptor" evidence="27">
    <location>
        <position position="130"/>
    </location>
</feature>
<evidence type="ECO:0000256" key="28">
    <source>
        <dbReference type="PIRSR" id="PIRSR036696-2"/>
    </source>
</evidence>
<organism evidence="30 31">
    <name type="scientific">Mizuhopecten yessoensis</name>
    <name type="common">Japanese scallop</name>
    <name type="synonym">Patinopecten yessoensis</name>
    <dbReference type="NCBI Taxonomy" id="6573"/>
    <lineage>
        <taxon>Eukaryota</taxon>
        <taxon>Metazoa</taxon>
        <taxon>Spiralia</taxon>
        <taxon>Lophotrochozoa</taxon>
        <taxon>Mollusca</taxon>
        <taxon>Bivalvia</taxon>
        <taxon>Autobranchia</taxon>
        <taxon>Pteriomorphia</taxon>
        <taxon>Pectinida</taxon>
        <taxon>Pectinoidea</taxon>
        <taxon>Pectinidae</taxon>
        <taxon>Mizuhopecten</taxon>
    </lineage>
</organism>
<keyword evidence="30" id="KW-0121">Carboxypeptidase</keyword>
<evidence type="ECO:0000256" key="4">
    <source>
        <dbReference type="ARBA" id="ARBA00022723"/>
    </source>
</evidence>
<name>A0A210PPQ4_MIZYE</name>
<dbReference type="GO" id="GO:0046872">
    <property type="term" value="F:metal ion binding"/>
    <property type="evidence" value="ECO:0007669"/>
    <property type="project" value="UniProtKB-KW"/>
</dbReference>
<evidence type="ECO:0000256" key="23">
    <source>
        <dbReference type="ARBA" id="ARBA00048840"/>
    </source>
</evidence>
<dbReference type="GO" id="GO:0043605">
    <property type="term" value="P:amide catabolic process"/>
    <property type="evidence" value="ECO:0007669"/>
    <property type="project" value="UniProtKB-ARBA"/>
</dbReference>
<dbReference type="InterPro" id="IPR011650">
    <property type="entry name" value="Peptidase_M20_dimer"/>
</dbReference>
<comment type="pathway">
    <text evidence="7">Amino-acid metabolism.</text>
</comment>
<evidence type="ECO:0000256" key="14">
    <source>
        <dbReference type="ARBA" id="ARBA00047879"/>
    </source>
</evidence>
<comment type="catalytic activity">
    <reaction evidence="19">
        <text>N-(9Z-octadecenoyl)-L-serine + H2O = L-serine + (9Z)-octadecenoate</text>
        <dbReference type="Rhea" id="RHEA:51352"/>
        <dbReference type="ChEBI" id="CHEBI:15377"/>
        <dbReference type="ChEBI" id="CHEBI:30823"/>
        <dbReference type="ChEBI" id="CHEBI:33384"/>
        <dbReference type="ChEBI" id="CHEBI:134031"/>
    </reaction>
    <physiologicalReaction direction="left-to-right" evidence="19">
        <dbReference type="Rhea" id="RHEA:51353"/>
    </physiologicalReaction>
</comment>
<evidence type="ECO:0000256" key="6">
    <source>
        <dbReference type="ARBA" id="ARBA00022833"/>
    </source>
</evidence>
<evidence type="ECO:0000313" key="31">
    <source>
        <dbReference type="Proteomes" id="UP000242188"/>
    </source>
</evidence>
<comment type="catalytic activity">
    <reaction evidence="13">
        <text>(5Z,8Z,11Z,14Z)-eicosatetraenoate + L-phenylalanine = N-(5Z,8Z,11Z,14Z-eicosatetraenoyl)-L-phenylalanine + H2O</text>
        <dbReference type="Rhea" id="RHEA:51312"/>
        <dbReference type="ChEBI" id="CHEBI:15377"/>
        <dbReference type="ChEBI" id="CHEBI:32395"/>
        <dbReference type="ChEBI" id="CHEBI:58095"/>
        <dbReference type="ChEBI" id="CHEBI:134022"/>
    </reaction>
    <physiologicalReaction direction="left-to-right" evidence="13">
        <dbReference type="Rhea" id="RHEA:51313"/>
    </physiologicalReaction>
    <physiologicalReaction direction="right-to-left" evidence="13">
        <dbReference type="Rhea" id="RHEA:51314"/>
    </physiologicalReaction>
</comment>
<dbReference type="STRING" id="6573.A0A210PPQ4"/>
<evidence type="ECO:0000256" key="21">
    <source>
        <dbReference type="ARBA" id="ARBA00048822"/>
    </source>
</evidence>
<evidence type="ECO:0000256" key="11">
    <source>
        <dbReference type="ARBA" id="ARBA00047723"/>
    </source>
</evidence>
<dbReference type="Pfam" id="PF01546">
    <property type="entry name" value="Peptidase_M20"/>
    <property type="match status" value="1"/>
</dbReference>
<evidence type="ECO:0000256" key="2">
    <source>
        <dbReference type="ARBA" id="ARBA00006247"/>
    </source>
</evidence>
<keyword evidence="6 28" id="KW-0862">Zinc</keyword>
<dbReference type="Gene3D" id="3.30.70.360">
    <property type="match status" value="1"/>
</dbReference>
<evidence type="ECO:0000256" key="20">
    <source>
        <dbReference type="ARBA" id="ARBA00048729"/>
    </source>
</evidence>
<comment type="catalytic activity">
    <reaction evidence="9">
        <text>(9Z)-octadecenoate + glycine = N-(9Z-octadecenoyl)glycine + H2O</text>
        <dbReference type="Rhea" id="RHEA:51316"/>
        <dbReference type="ChEBI" id="CHEBI:15377"/>
        <dbReference type="ChEBI" id="CHEBI:30823"/>
        <dbReference type="ChEBI" id="CHEBI:57305"/>
        <dbReference type="ChEBI" id="CHEBI:133992"/>
    </reaction>
    <physiologicalReaction direction="right-to-left" evidence="9">
        <dbReference type="Rhea" id="RHEA:51318"/>
    </physiologicalReaction>
</comment>
<dbReference type="SUPFAM" id="SSF55031">
    <property type="entry name" value="Bacterial exopeptidase dimerisation domain"/>
    <property type="match status" value="1"/>
</dbReference>
<feature type="binding site" evidence="28">
    <location>
        <position position="96"/>
    </location>
    <ligand>
        <name>Zn(2+)</name>
        <dbReference type="ChEBI" id="CHEBI:29105"/>
        <label>1</label>
    </ligand>
</feature>
<keyword evidence="5" id="KW-0378">Hydrolase</keyword>
<dbReference type="GO" id="GO:0004180">
    <property type="term" value="F:carboxypeptidase activity"/>
    <property type="evidence" value="ECO:0007669"/>
    <property type="project" value="UniProtKB-KW"/>
</dbReference>
<comment type="catalytic activity">
    <reaction evidence="10">
        <text>N-(4Z,7Z,10Z,13Z,16Z,19Z-docosahexaenoyl)-L-phenylalanine + H2O = (4Z,7Z,10Z,13Z,16Z,19Z)-docosahexaenoate + L-phenylalanine</text>
        <dbReference type="Rhea" id="RHEA:64132"/>
        <dbReference type="ChEBI" id="CHEBI:15377"/>
        <dbReference type="ChEBI" id="CHEBI:58095"/>
        <dbReference type="ChEBI" id="CHEBI:77016"/>
        <dbReference type="ChEBI" id="CHEBI:149701"/>
    </reaction>
    <physiologicalReaction direction="left-to-right" evidence="10">
        <dbReference type="Rhea" id="RHEA:64133"/>
    </physiologicalReaction>
</comment>
<comment type="catalytic activity">
    <reaction evidence="20">
        <text>N-(9Z-octadecenoyl)-L-glutamine + H2O = L-glutamine + (9Z)-octadecenoate</text>
        <dbReference type="Rhea" id="RHEA:51356"/>
        <dbReference type="ChEBI" id="CHEBI:15377"/>
        <dbReference type="ChEBI" id="CHEBI:30823"/>
        <dbReference type="ChEBI" id="CHEBI:58359"/>
        <dbReference type="ChEBI" id="CHEBI:134033"/>
    </reaction>
    <physiologicalReaction direction="left-to-right" evidence="20">
        <dbReference type="Rhea" id="RHEA:51357"/>
    </physiologicalReaction>
</comment>
<comment type="catalytic activity">
    <reaction evidence="18">
        <text>an N-acyl-L-amino acid + H2O = an L-alpha-amino acid + a carboxylate</text>
        <dbReference type="Rhea" id="RHEA:15565"/>
        <dbReference type="ChEBI" id="CHEBI:15377"/>
        <dbReference type="ChEBI" id="CHEBI:29067"/>
        <dbReference type="ChEBI" id="CHEBI:59869"/>
        <dbReference type="ChEBI" id="CHEBI:59874"/>
        <dbReference type="EC" id="3.5.1.14"/>
    </reaction>
    <physiologicalReaction direction="left-to-right" evidence="18">
        <dbReference type="Rhea" id="RHEA:15566"/>
    </physiologicalReaction>
    <physiologicalReaction direction="right-to-left" evidence="18">
        <dbReference type="Rhea" id="RHEA:15567"/>
    </physiologicalReaction>
</comment>
<evidence type="ECO:0000259" key="29">
    <source>
        <dbReference type="Pfam" id="PF07687"/>
    </source>
</evidence>
<protein>
    <submittedName>
        <fullName evidence="30">Carboxypeptidase PM20D1.2</fullName>
    </submittedName>
</protein>
<comment type="pathway">
    <text evidence="1">Lipid metabolism; fatty acid metabolism.</text>
</comment>
<evidence type="ECO:0000256" key="17">
    <source>
        <dbReference type="ARBA" id="ARBA00048402"/>
    </source>
</evidence>
<dbReference type="PANTHER" id="PTHR45962">
    <property type="entry name" value="N-FATTY-ACYL-AMINO ACID SYNTHASE/HYDROLASE PM20D1"/>
    <property type="match status" value="1"/>
</dbReference>
<dbReference type="AlphaFoldDB" id="A0A210PPQ4"/>
<comment type="catalytic activity">
    <reaction evidence="16">
        <text>N-(9Z-octadecenoyl)-L-asparagine + H2O = L-asparagine + (9Z)-octadecenoate</text>
        <dbReference type="Rhea" id="RHEA:64136"/>
        <dbReference type="ChEBI" id="CHEBI:15377"/>
        <dbReference type="ChEBI" id="CHEBI:30823"/>
        <dbReference type="ChEBI" id="CHEBI:58048"/>
        <dbReference type="ChEBI" id="CHEBI:149730"/>
    </reaction>
    <physiologicalReaction direction="left-to-right" evidence="16">
        <dbReference type="Rhea" id="RHEA:64137"/>
    </physiologicalReaction>
</comment>
<dbReference type="PIRSF" id="PIRSF036696">
    <property type="entry name" value="ACY-1"/>
    <property type="match status" value="1"/>
</dbReference>
<comment type="catalytic activity">
    <reaction evidence="23">
        <text>an N-acyl-aromatic L-alpha-amino acid + H2O = an aromatic L-alpha-amino acid + a carboxylate</text>
        <dbReference type="Rhea" id="RHEA:54184"/>
        <dbReference type="ChEBI" id="CHEBI:15377"/>
        <dbReference type="ChEBI" id="CHEBI:29067"/>
        <dbReference type="ChEBI" id="CHEBI:84824"/>
        <dbReference type="ChEBI" id="CHEBI:138093"/>
        <dbReference type="EC" id="3.5.1.114"/>
    </reaction>
    <physiologicalReaction direction="left-to-right" evidence="23">
        <dbReference type="Rhea" id="RHEA:54185"/>
    </physiologicalReaction>
    <physiologicalReaction direction="right-to-left" evidence="23">
        <dbReference type="Rhea" id="RHEA:54186"/>
    </physiologicalReaction>
</comment>
<comment type="catalytic activity">
    <reaction evidence="21">
        <text>N-(9Z-octadecenoyl)-L-tryptophan + H2O = L-tryptophan + (9Z)-octadecenoate</text>
        <dbReference type="Rhea" id="RHEA:64176"/>
        <dbReference type="ChEBI" id="CHEBI:15377"/>
        <dbReference type="ChEBI" id="CHEBI:30823"/>
        <dbReference type="ChEBI" id="CHEBI:57912"/>
        <dbReference type="ChEBI" id="CHEBI:149733"/>
    </reaction>
    <physiologicalReaction direction="left-to-right" evidence="21">
        <dbReference type="Rhea" id="RHEA:64177"/>
    </physiologicalReaction>
</comment>
<comment type="catalytic activity">
    <reaction evidence="24">
        <text>L-phenylalanine + (9Z)-octadecenoate = N-(9Z-octadecenoyl)-L-phenylalanine + H2O</text>
        <dbReference type="Rhea" id="RHEA:51300"/>
        <dbReference type="ChEBI" id="CHEBI:15377"/>
        <dbReference type="ChEBI" id="CHEBI:30823"/>
        <dbReference type="ChEBI" id="CHEBI:58095"/>
        <dbReference type="ChEBI" id="CHEBI:134020"/>
    </reaction>
    <physiologicalReaction direction="left-to-right" evidence="24">
        <dbReference type="Rhea" id="RHEA:51301"/>
    </physiologicalReaction>
    <physiologicalReaction direction="right-to-left" evidence="24">
        <dbReference type="Rhea" id="RHEA:51302"/>
    </physiologicalReaction>
</comment>
<comment type="catalytic activity">
    <reaction evidence="11">
        <text>N-octadecanoyl-L-phenylalanine + H2O = octadecanoate + L-phenylalanine</text>
        <dbReference type="Rhea" id="RHEA:64128"/>
        <dbReference type="ChEBI" id="CHEBI:15377"/>
        <dbReference type="ChEBI" id="CHEBI:25629"/>
        <dbReference type="ChEBI" id="CHEBI:58095"/>
        <dbReference type="ChEBI" id="CHEBI:149700"/>
    </reaction>
    <physiologicalReaction direction="left-to-right" evidence="11">
        <dbReference type="Rhea" id="RHEA:64129"/>
    </physiologicalReaction>
</comment>
<comment type="catalytic activity">
    <reaction evidence="25">
        <text>N-(5Z,8Z,11Z,14Z-eicosatetraenoyl)-L-serine + H2O = (5Z,8Z,11Z,14Z)-eicosatetraenoate + L-serine</text>
        <dbReference type="Rhea" id="RHEA:64116"/>
        <dbReference type="ChEBI" id="CHEBI:15377"/>
        <dbReference type="ChEBI" id="CHEBI:32395"/>
        <dbReference type="ChEBI" id="CHEBI:33384"/>
        <dbReference type="ChEBI" id="CHEBI:149697"/>
    </reaction>
    <physiologicalReaction direction="left-to-right" evidence="25">
        <dbReference type="Rhea" id="RHEA:64117"/>
    </physiologicalReaction>
    <physiologicalReaction direction="right-to-left" evidence="25">
        <dbReference type="Rhea" id="RHEA:64118"/>
    </physiologicalReaction>
</comment>
<feature type="binding site" evidence="28">
    <location>
        <position position="131"/>
    </location>
    <ligand>
        <name>Zn(2+)</name>
        <dbReference type="ChEBI" id="CHEBI:29105"/>
        <label>2</label>
    </ligand>
</feature>
<reference evidence="30 31" key="1">
    <citation type="journal article" date="2017" name="Nat. Ecol. Evol.">
        <title>Scallop genome provides insights into evolution of bilaterian karyotype and development.</title>
        <authorList>
            <person name="Wang S."/>
            <person name="Zhang J."/>
            <person name="Jiao W."/>
            <person name="Li J."/>
            <person name="Xun X."/>
            <person name="Sun Y."/>
            <person name="Guo X."/>
            <person name="Huan P."/>
            <person name="Dong B."/>
            <person name="Zhang L."/>
            <person name="Hu X."/>
            <person name="Sun X."/>
            <person name="Wang J."/>
            <person name="Zhao C."/>
            <person name="Wang Y."/>
            <person name="Wang D."/>
            <person name="Huang X."/>
            <person name="Wang R."/>
            <person name="Lv J."/>
            <person name="Li Y."/>
            <person name="Zhang Z."/>
            <person name="Liu B."/>
            <person name="Lu W."/>
            <person name="Hui Y."/>
            <person name="Liang J."/>
            <person name="Zhou Z."/>
            <person name="Hou R."/>
            <person name="Li X."/>
            <person name="Liu Y."/>
            <person name="Li H."/>
            <person name="Ning X."/>
            <person name="Lin Y."/>
            <person name="Zhao L."/>
            <person name="Xing Q."/>
            <person name="Dou J."/>
            <person name="Li Y."/>
            <person name="Mao J."/>
            <person name="Guo H."/>
            <person name="Dou H."/>
            <person name="Li T."/>
            <person name="Mu C."/>
            <person name="Jiang W."/>
            <person name="Fu Q."/>
            <person name="Fu X."/>
            <person name="Miao Y."/>
            <person name="Liu J."/>
            <person name="Yu Q."/>
            <person name="Li R."/>
            <person name="Liao H."/>
            <person name="Li X."/>
            <person name="Kong Y."/>
            <person name="Jiang Z."/>
            <person name="Chourrout D."/>
            <person name="Li R."/>
            <person name="Bao Z."/>
        </authorList>
    </citation>
    <scope>NUCLEOTIDE SEQUENCE [LARGE SCALE GENOMIC DNA]</scope>
    <source>
        <strain evidence="30 31">PY_sf001</strain>
    </source>
</reference>
<dbReference type="EMBL" id="NEDP02005566">
    <property type="protein sequence ID" value="OWF38452.1"/>
    <property type="molecule type" value="Genomic_DNA"/>
</dbReference>
<comment type="function">
    <text evidence="8">Secreted enzyme that regulates the endogenous N-fatty acyl amino acid (NAAs) tissue and circulating levels by functioning as a bidirectional NAA synthase/hydrolase. It condenses free fatty acids and free amino acids to generate NAAs and bidirectionally catalyzes the reverse hydrolysis reaction. Some of these NAAs stimulate oxidative metabolism via mitochondrial uncoupling, increasing energy expenditure in a UPC1-independent manner. Thereby, this secreted protein may indirectly regulate whole body energy expenditure. PM20D1 circulates in tight association with both low- and high-density (LDL and HDL,respectively) lipoprotein particles.</text>
</comment>
<comment type="catalytic activity">
    <reaction evidence="12">
        <text>N-(9Z-octadecenoyl)-L-tyrosine + H2O = L-tyrosine + (9Z)-octadecenoate</text>
        <dbReference type="Rhea" id="RHEA:64184"/>
        <dbReference type="ChEBI" id="CHEBI:15377"/>
        <dbReference type="ChEBI" id="CHEBI:30823"/>
        <dbReference type="ChEBI" id="CHEBI:58315"/>
        <dbReference type="ChEBI" id="CHEBI:149734"/>
    </reaction>
    <physiologicalReaction direction="left-to-right" evidence="12">
        <dbReference type="Rhea" id="RHEA:64185"/>
    </physiologicalReaction>
</comment>